<protein>
    <recommendedName>
        <fullName evidence="9">CRISPR-associated endoribonuclease Cas2</fullName>
        <ecNumber evidence="9">3.1.-.-</ecNumber>
    </recommendedName>
</protein>
<dbReference type="InterPro" id="IPR019199">
    <property type="entry name" value="Virulence_VapD/CRISPR_Cas2"/>
</dbReference>
<dbReference type="Proteomes" id="UP000515847">
    <property type="component" value="Chromosome"/>
</dbReference>
<comment type="similarity">
    <text evidence="2 9">Belongs to the CRISPR-associated endoribonuclease Cas2 protein family.</text>
</comment>
<dbReference type="GO" id="GO:0004521">
    <property type="term" value="F:RNA endonuclease activity"/>
    <property type="evidence" value="ECO:0007669"/>
    <property type="project" value="InterPro"/>
</dbReference>
<evidence type="ECO:0000256" key="1">
    <source>
        <dbReference type="ARBA" id="ARBA00001946"/>
    </source>
</evidence>
<comment type="cofactor">
    <cofactor evidence="1 9">
        <name>Mg(2+)</name>
        <dbReference type="ChEBI" id="CHEBI:18420"/>
    </cofactor>
</comment>
<evidence type="ECO:0000256" key="7">
    <source>
        <dbReference type="ARBA" id="ARBA00022842"/>
    </source>
</evidence>
<dbReference type="GO" id="GO:0046872">
    <property type="term" value="F:metal ion binding"/>
    <property type="evidence" value="ECO:0007669"/>
    <property type="project" value="UniProtKB-UniRule"/>
</dbReference>
<reference evidence="10 11" key="1">
    <citation type="journal article" date="2019" name="Front. Microbiol.">
        <title>Thermoanaerosceptrum fracticalcis gen. nov. sp. nov., a Novel Fumarate-Fermenting Microorganism From a Deep Fractured Carbonate Aquifer of the US Great Basin.</title>
        <authorList>
            <person name="Hamilton-Brehm S.D."/>
            <person name="Stewart L.E."/>
            <person name="Zavarin M."/>
            <person name="Caldwell M."/>
            <person name="Lawson P.A."/>
            <person name="Onstott T.C."/>
            <person name="Grzymski J."/>
            <person name="Neveux I."/>
            <person name="Lollar B.S."/>
            <person name="Russell C.E."/>
            <person name="Moser D.P."/>
        </authorList>
    </citation>
    <scope>NUCLEOTIDE SEQUENCE [LARGE SCALE GENOMIC DNA]</scope>
    <source>
        <strain evidence="10 11">DRI-13</strain>
    </source>
</reference>
<dbReference type="GO" id="GO:0051607">
    <property type="term" value="P:defense response to virus"/>
    <property type="evidence" value="ECO:0007669"/>
    <property type="project" value="UniProtKB-UniRule"/>
</dbReference>
<evidence type="ECO:0000256" key="9">
    <source>
        <dbReference type="HAMAP-Rule" id="MF_01471"/>
    </source>
</evidence>
<keyword evidence="7 9" id="KW-0460">Magnesium</keyword>
<evidence type="ECO:0000256" key="6">
    <source>
        <dbReference type="ARBA" id="ARBA00022801"/>
    </source>
</evidence>
<dbReference type="SUPFAM" id="SSF143430">
    <property type="entry name" value="TTP0101/SSO1404-like"/>
    <property type="match status" value="1"/>
</dbReference>
<dbReference type="Gene3D" id="3.30.70.240">
    <property type="match status" value="1"/>
</dbReference>
<dbReference type="NCBIfam" id="TIGR01573">
    <property type="entry name" value="cas2"/>
    <property type="match status" value="1"/>
</dbReference>
<dbReference type="HAMAP" id="MF_01471">
    <property type="entry name" value="Cas2"/>
    <property type="match status" value="1"/>
</dbReference>
<keyword evidence="3 9" id="KW-0540">Nuclease</keyword>
<dbReference type="GO" id="GO:0043571">
    <property type="term" value="P:maintenance of CRISPR repeat elements"/>
    <property type="evidence" value="ECO:0007669"/>
    <property type="project" value="UniProtKB-UniRule"/>
</dbReference>
<evidence type="ECO:0000313" key="11">
    <source>
        <dbReference type="Proteomes" id="UP000515847"/>
    </source>
</evidence>
<feature type="binding site" evidence="9">
    <location>
        <position position="8"/>
    </location>
    <ligand>
        <name>Mg(2+)</name>
        <dbReference type="ChEBI" id="CHEBI:18420"/>
        <note>catalytic</note>
    </ligand>
</feature>
<evidence type="ECO:0000256" key="4">
    <source>
        <dbReference type="ARBA" id="ARBA00022723"/>
    </source>
</evidence>
<dbReference type="CDD" id="cd09725">
    <property type="entry name" value="Cas2_I_II_III"/>
    <property type="match status" value="1"/>
</dbReference>
<evidence type="ECO:0000313" key="10">
    <source>
        <dbReference type="EMBL" id="QNB46143.1"/>
    </source>
</evidence>
<dbReference type="Pfam" id="PF09827">
    <property type="entry name" value="CRISPR_Cas2"/>
    <property type="match status" value="1"/>
</dbReference>
<comment type="subunit">
    <text evidence="9">Homodimer, forms a heterotetramer with a Cas1 homodimer.</text>
</comment>
<dbReference type="KEGG" id="tfr:BR63_07350"/>
<evidence type="ECO:0000256" key="8">
    <source>
        <dbReference type="ARBA" id="ARBA00023118"/>
    </source>
</evidence>
<sequence length="89" mass="10459">MRTLVSYDIEDDRIRNKICEACKDYGLARIQYSVFIGDLNHNRRDELRQRLRRILGKNLGKILICPICDKDLRLMNEIRVEPGGIIIDD</sequence>
<keyword evidence="4 9" id="KW-0479">Metal-binding</keyword>
<dbReference type="PANTHER" id="PTHR34405">
    <property type="entry name" value="CRISPR-ASSOCIATED ENDORIBONUCLEASE CAS2"/>
    <property type="match status" value="1"/>
</dbReference>
<dbReference type="GO" id="GO:0016787">
    <property type="term" value="F:hydrolase activity"/>
    <property type="evidence" value="ECO:0007669"/>
    <property type="project" value="UniProtKB-KW"/>
</dbReference>
<keyword evidence="8 9" id="KW-0051">Antiviral defense</keyword>
<name>A0A7G6E239_THEFR</name>
<proteinExistence type="inferred from homology"/>
<dbReference type="PANTHER" id="PTHR34405:SF3">
    <property type="entry name" value="CRISPR-ASSOCIATED ENDORIBONUCLEASE CAS2 3"/>
    <property type="match status" value="1"/>
</dbReference>
<dbReference type="EMBL" id="CP045798">
    <property type="protein sequence ID" value="QNB46143.1"/>
    <property type="molecule type" value="Genomic_DNA"/>
</dbReference>
<accession>A0A7G6E239</accession>
<comment type="function">
    <text evidence="9">CRISPR (clustered regularly interspaced short palindromic repeat), is an adaptive immune system that provides protection against mobile genetic elements (viruses, transposable elements and conjugative plasmids). CRISPR clusters contain sequences complementary to antecedent mobile elements and target invading nucleic acids. CRISPR clusters are transcribed and processed into CRISPR RNA (crRNA). Functions as a ssRNA-specific endoribonuclease. Involved in the integration of spacer DNA into the CRISPR cassette.</text>
</comment>
<dbReference type="AlphaFoldDB" id="A0A7G6E239"/>
<keyword evidence="11" id="KW-1185">Reference proteome</keyword>
<organism evidence="10 11">
    <name type="scientific">Thermanaerosceptrum fracticalcis</name>
    <dbReference type="NCBI Taxonomy" id="1712410"/>
    <lineage>
        <taxon>Bacteria</taxon>
        <taxon>Bacillati</taxon>
        <taxon>Bacillota</taxon>
        <taxon>Clostridia</taxon>
        <taxon>Eubacteriales</taxon>
        <taxon>Peptococcaceae</taxon>
        <taxon>Thermanaerosceptrum</taxon>
    </lineage>
</organism>
<keyword evidence="5 9" id="KW-0255">Endonuclease</keyword>
<dbReference type="EC" id="3.1.-.-" evidence="9"/>
<evidence type="ECO:0000256" key="5">
    <source>
        <dbReference type="ARBA" id="ARBA00022759"/>
    </source>
</evidence>
<dbReference type="InterPro" id="IPR021127">
    <property type="entry name" value="CRISPR_associated_Cas2"/>
</dbReference>
<evidence type="ECO:0000256" key="2">
    <source>
        <dbReference type="ARBA" id="ARBA00009959"/>
    </source>
</evidence>
<evidence type="ECO:0000256" key="3">
    <source>
        <dbReference type="ARBA" id="ARBA00022722"/>
    </source>
</evidence>
<gene>
    <name evidence="9 10" type="primary">cas2</name>
    <name evidence="10" type="ORF">BR63_07350</name>
</gene>
<dbReference type="RefSeq" id="WP_034422466.1">
    <property type="nucleotide sequence ID" value="NZ_CP045798.1"/>
</dbReference>
<dbReference type="OrthoDB" id="9798176at2"/>
<keyword evidence="6 9" id="KW-0378">Hydrolase</keyword>